<proteinExistence type="predicted"/>
<organism evidence="3 4">
    <name type="scientific">Egibacter rhizosphaerae</name>
    <dbReference type="NCBI Taxonomy" id="1670831"/>
    <lineage>
        <taxon>Bacteria</taxon>
        <taxon>Bacillati</taxon>
        <taxon>Actinomycetota</taxon>
        <taxon>Nitriliruptoria</taxon>
        <taxon>Egibacterales</taxon>
        <taxon>Egibacteraceae</taxon>
        <taxon>Egibacter</taxon>
    </lineage>
</organism>
<evidence type="ECO:0000313" key="4">
    <source>
        <dbReference type="Proteomes" id="UP000291469"/>
    </source>
</evidence>
<protein>
    <submittedName>
        <fullName evidence="3">Uncharacterized protein</fullName>
    </submittedName>
</protein>
<dbReference type="Proteomes" id="UP000291469">
    <property type="component" value="Chromosome"/>
</dbReference>
<keyword evidence="4" id="KW-1185">Reference proteome</keyword>
<keyword evidence="2" id="KW-0812">Transmembrane</keyword>
<evidence type="ECO:0000313" key="3">
    <source>
        <dbReference type="EMBL" id="QBI18875.1"/>
    </source>
</evidence>
<reference evidence="3 4" key="1">
    <citation type="submission" date="2019-01" db="EMBL/GenBank/DDBJ databases">
        <title>Egibacter rhizosphaerae EGI 80759T.</title>
        <authorList>
            <person name="Chen D.-D."/>
            <person name="Tian Y."/>
            <person name="Jiao J.-Y."/>
            <person name="Zhang X.-T."/>
            <person name="Zhang Y.-G."/>
            <person name="Zhang Y."/>
            <person name="Xiao M."/>
            <person name="Shu W.-S."/>
            <person name="Li W.-J."/>
        </authorList>
    </citation>
    <scope>NUCLEOTIDE SEQUENCE [LARGE SCALE GENOMIC DNA]</scope>
    <source>
        <strain evidence="3 4">EGI 80759</strain>
    </source>
</reference>
<accession>A0A411YCH6</accession>
<evidence type="ECO:0000256" key="1">
    <source>
        <dbReference type="SAM" id="Coils"/>
    </source>
</evidence>
<dbReference type="EMBL" id="CP036402">
    <property type="protein sequence ID" value="QBI18875.1"/>
    <property type="molecule type" value="Genomic_DNA"/>
</dbReference>
<keyword evidence="2" id="KW-1133">Transmembrane helix</keyword>
<feature type="transmembrane region" description="Helical" evidence="2">
    <location>
        <begin position="78"/>
        <end position="102"/>
    </location>
</feature>
<evidence type="ECO:0000256" key="2">
    <source>
        <dbReference type="SAM" id="Phobius"/>
    </source>
</evidence>
<dbReference type="AlphaFoldDB" id="A0A411YCH6"/>
<keyword evidence="1" id="KW-0175">Coiled coil</keyword>
<dbReference type="RefSeq" id="WP_131153872.1">
    <property type="nucleotide sequence ID" value="NZ_CP036402.1"/>
</dbReference>
<dbReference type="KEGG" id="erz:ER308_04490"/>
<gene>
    <name evidence="3" type="ORF">ER308_04490</name>
</gene>
<name>A0A411YCH6_9ACTN</name>
<sequence length="103" mass="11928">MSARGRVHRYGRRDRWPHRELVKLRADLQDLEGRVLDVRDQLEDTRAEVHREFAEERQARVDGDREAREHADERIAEALGLEALAAFVILVGLVVATAQMVWC</sequence>
<keyword evidence="2" id="KW-0472">Membrane</keyword>
<feature type="coiled-coil region" evidence="1">
    <location>
        <begin position="21"/>
        <end position="59"/>
    </location>
</feature>